<evidence type="ECO:0000313" key="2">
    <source>
        <dbReference type="Proteomes" id="UP001283361"/>
    </source>
</evidence>
<dbReference type="Proteomes" id="UP001283361">
    <property type="component" value="Unassembled WGS sequence"/>
</dbReference>
<sequence>NVVRFNSSNCRSHLEYANPQLHRNTLCREKSFVGALGLYVISVPGKEVPLLRAIAFKSCFGILLVF</sequence>
<evidence type="ECO:0000313" key="1">
    <source>
        <dbReference type="EMBL" id="KAK3794560.1"/>
    </source>
</evidence>
<organism evidence="1 2">
    <name type="scientific">Elysia crispata</name>
    <name type="common">lettuce slug</name>
    <dbReference type="NCBI Taxonomy" id="231223"/>
    <lineage>
        <taxon>Eukaryota</taxon>
        <taxon>Metazoa</taxon>
        <taxon>Spiralia</taxon>
        <taxon>Lophotrochozoa</taxon>
        <taxon>Mollusca</taxon>
        <taxon>Gastropoda</taxon>
        <taxon>Heterobranchia</taxon>
        <taxon>Euthyneura</taxon>
        <taxon>Panpulmonata</taxon>
        <taxon>Sacoglossa</taxon>
        <taxon>Placobranchoidea</taxon>
        <taxon>Plakobranchidae</taxon>
        <taxon>Elysia</taxon>
    </lineage>
</organism>
<gene>
    <name evidence="1" type="ORF">RRG08_003709</name>
</gene>
<accession>A0AAE1AVK2</accession>
<keyword evidence="2" id="KW-1185">Reference proteome</keyword>
<protein>
    <submittedName>
        <fullName evidence="1">Uncharacterized protein</fullName>
    </submittedName>
</protein>
<name>A0AAE1AVK2_9GAST</name>
<reference evidence="1" key="1">
    <citation type="journal article" date="2023" name="G3 (Bethesda)">
        <title>A reference genome for the long-term kleptoplast-retaining sea slug Elysia crispata morphotype clarki.</title>
        <authorList>
            <person name="Eastman K.E."/>
            <person name="Pendleton A.L."/>
            <person name="Shaikh M.A."/>
            <person name="Suttiyut T."/>
            <person name="Ogas R."/>
            <person name="Tomko P."/>
            <person name="Gavelis G."/>
            <person name="Widhalm J.R."/>
            <person name="Wisecaver J.H."/>
        </authorList>
    </citation>
    <scope>NUCLEOTIDE SEQUENCE</scope>
    <source>
        <strain evidence="1">ECLA1</strain>
    </source>
</reference>
<dbReference type="AlphaFoldDB" id="A0AAE1AVK2"/>
<proteinExistence type="predicted"/>
<feature type="non-terminal residue" evidence="1">
    <location>
        <position position="1"/>
    </location>
</feature>
<comment type="caution">
    <text evidence="1">The sequence shown here is derived from an EMBL/GenBank/DDBJ whole genome shotgun (WGS) entry which is preliminary data.</text>
</comment>
<dbReference type="EMBL" id="JAWDGP010001105">
    <property type="protein sequence ID" value="KAK3794560.1"/>
    <property type="molecule type" value="Genomic_DNA"/>
</dbReference>